<accession>A0A3M5QY42</accession>
<organism evidence="1 2">
    <name type="scientific">Pseudomonas syringae pv. coriandricola</name>
    <dbReference type="NCBI Taxonomy" id="264453"/>
    <lineage>
        <taxon>Bacteria</taxon>
        <taxon>Pseudomonadati</taxon>
        <taxon>Pseudomonadota</taxon>
        <taxon>Gammaproteobacteria</taxon>
        <taxon>Pseudomonadales</taxon>
        <taxon>Pseudomonadaceae</taxon>
        <taxon>Pseudomonas</taxon>
    </lineage>
</organism>
<proteinExistence type="predicted"/>
<dbReference type="EMBL" id="RBTT01000434">
    <property type="protein sequence ID" value="RMU01752.1"/>
    <property type="molecule type" value="Genomic_DNA"/>
</dbReference>
<evidence type="ECO:0000313" key="2">
    <source>
        <dbReference type="Proteomes" id="UP000274212"/>
    </source>
</evidence>
<dbReference type="AlphaFoldDB" id="A0A3M5QY42"/>
<dbReference type="Proteomes" id="UP000274212">
    <property type="component" value="Unassembled WGS sequence"/>
</dbReference>
<evidence type="ECO:0000313" key="1">
    <source>
        <dbReference type="EMBL" id="RMU01752.1"/>
    </source>
</evidence>
<comment type="caution">
    <text evidence="1">The sequence shown here is derived from an EMBL/GenBank/DDBJ whole genome shotgun (WGS) entry which is preliminary data.</text>
</comment>
<reference evidence="1 2" key="1">
    <citation type="submission" date="2018-08" db="EMBL/GenBank/DDBJ databases">
        <title>Recombination of ecologically and evolutionarily significant loci maintains genetic cohesion in the Pseudomonas syringae species complex.</title>
        <authorList>
            <person name="Dillon M."/>
            <person name="Thakur S."/>
            <person name="Almeida R.N.D."/>
            <person name="Weir B.S."/>
            <person name="Guttman D.S."/>
        </authorList>
    </citation>
    <scope>NUCLEOTIDE SEQUENCE [LARGE SCALE GENOMIC DNA]</scope>
    <source>
        <strain evidence="1 2">ICMP 9829</strain>
    </source>
</reference>
<name>A0A3M5QY42_9PSED</name>
<protein>
    <submittedName>
        <fullName evidence="1">Uncharacterized protein</fullName>
    </submittedName>
</protein>
<gene>
    <name evidence="1" type="ORF">ALP36_00582</name>
</gene>
<sequence length="325" mass="36629">MIYGEGYGYLALVHLRGSLMPTKRKIAYAHHLPGWKFETGSRETLKASRRVAPDEYEDEMMGSLFCPGCYTNVERTPRKKDVFTNHRDPFYRHLKRWQHVGCVLRAKKPVGKRYETWEEARQAVEHEHLAVVNEFLQDKPEVDLSSGTEYDETPVEDLAGPLSDTPIGRHHGDSFELPSIISTVAGICRNFEKNKDKYFVLPGSIHAVKLAELLTDVIDLDKSILGRVQAKKLYFGIIISSRNAGSQRYNIRMTRLRCASAAGDFTVKMPDGFCRDKGITEDAVGRIVMFYGVISKNGSGIAVEDMAWGEIALVPKKYNELLIAG</sequence>